<dbReference type="PANTHER" id="PTHR13707">
    <property type="entry name" value="KETOACID-COENZYME A TRANSFERASE"/>
    <property type="match status" value="1"/>
</dbReference>
<accession>A0A0H3J7K9</accession>
<dbReference type="GO" id="GO:0008775">
    <property type="term" value="F:acetate CoA-transferase activity"/>
    <property type="evidence" value="ECO:0007669"/>
    <property type="project" value="UniProtKB-EC"/>
</dbReference>
<gene>
    <name evidence="3" type="primary">atoD</name>
    <name evidence="3" type="ORF">CLPA_c08850</name>
    <name evidence="4" type="ORF">CP6013_02266</name>
</gene>
<dbReference type="RefSeq" id="WP_003447087.1">
    <property type="nucleotide sequence ID" value="NZ_ANZB01000013.1"/>
</dbReference>
<organism evidence="3 6">
    <name type="scientific">Clostridium pasteurianum DSM 525 = ATCC 6013</name>
    <dbReference type="NCBI Taxonomy" id="1262449"/>
    <lineage>
        <taxon>Bacteria</taxon>
        <taxon>Bacillati</taxon>
        <taxon>Bacillota</taxon>
        <taxon>Clostridia</taxon>
        <taxon>Eubacteriales</taxon>
        <taxon>Clostridiaceae</taxon>
        <taxon>Clostridium</taxon>
    </lineage>
</organism>
<evidence type="ECO:0000313" key="3">
    <source>
        <dbReference type="EMBL" id="AJA50973.1"/>
    </source>
</evidence>
<reference evidence="3 6" key="1">
    <citation type="journal article" date="2015" name="Genome Announc.">
        <title>Complete Genome Sequence of the Nitrogen-Fixing and Solvent-Producing Clostridium pasteurianum DSM 525.</title>
        <authorList>
            <person name="Poehlein A."/>
            <person name="Grosse-Honebrink A."/>
            <person name="Zhang Y."/>
            <person name="Minton N.P."/>
            <person name="Daniel R."/>
        </authorList>
    </citation>
    <scope>NUCLEOTIDE SEQUENCE [LARGE SCALE GENOMIC DNA]</scope>
    <source>
        <strain evidence="3">DSM 525</strain>
        <strain evidence="6">DSM 525 / ATCC 6013</strain>
    </source>
</reference>
<keyword evidence="2 3" id="KW-0808">Transferase</keyword>
<evidence type="ECO:0000256" key="1">
    <source>
        <dbReference type="ARBA" id="ARBA00005612"/>
    </source>
</evidence>
<dbReference type="Proteomes" id="UP000030905">
    <property type="component" value="Chromosome"/>
</dbReference>
<reference evidence="4" key="2">
    <citation type="submission" date="2015-10" db="EMBL/GenBank/DDBJ databases">
        <title>Improved Draft Genome Sequence of Clostridium pasteurianum Strain ATCC 6013 (DSM 525) Using a Hybrid Next-Generation Sequencing Approach.</title>
        <authorList>
            <person name="Pyne M.E."/>
            <person name="Utturkar S.M."/>
            <person name="Brown S.D."/>
            <person name="Moo-Young M."/>
            <person name="Chung D.A."/>
            <person name="Chou P.C."/>
        </authorList>
    </citation>
    <scope>NUCLEOTIDE SEQUENCE</scope>
    <source>
        <strain evidence="4">ATCC 6013</strain>
    </source>
</reference>
<dbReference type="EC" id="2.8.3.8" evidence="3 4"/>
<dbReference type="GeneID" id="93073092"/>
<evidence type="ECO:0000313" key="4">
    <source>
        <dbReference type="EMBL" id="KRU13018.1"/>
    </source>
</evidence>
<protein>
    <submittedName>
        <fullName evidence="4">3-oxoacid CoA-transferase, A subunit</fullName>
    </submittedName>
    <submittedName>
        <fullName evidence="3">Acetate CoA-transferase subunit alpha</fullName>
        <ecNumber evidence="3 4">2.8.3.8</ecNumber>
    </submittedName>
</protein>
<dbReference type="KEGG" id="cpae:CPAST_c08850"/>
<reference evidence="4 5" key="3">
    <citation type="journal article" name="Genome Announc.">
        <title>Improved Draft Genome Sequence of Clostridium pasteurianum Strain ATCC 6013 (DSM 525) Using a Hybrid Next-Generation Sequencing Approach.</title>
        <authorList>
            <person name="Pyne M.E."/>
            <person name="Utturkar S."/>
            <person name="Brown S.D."/>
            <person name="Moo-Young M."/>
            <person name="Chung D.A."/>
            <person name="Chou C.P."/>
        </authorList>
    </citation>
    <scope>NUCLEOTIDE SEQUENCE [LARGE SCALE GENOMIC DNA]</scope>
    <source>
        <strain evidence="4 5">ATCC 6013</strain>
    </source>
</reference>
<evidence type="ECO:0000313" key="5">
    <source>
        <dbReference type="Proteomes" id="UP000028042"/>
    </source>
</evidence>
<dbReference type="EMBL" id="CP009268">
    <property type="protein sequence ID" value="AJA50973.1"/>
    <property type="molecule type" value="Genomic_DNA"/>
</dbReference>
<keyword evidence="6" id="KW-1185">Reference proteome</keyword>
<dbReference type="Gene3D" id="3.40.1080.10">
    <property type="entry name" value="Glutaconate Coenzyme A-transferase"/>
    <property type="match status" value="1"/>
</dbReference>
<dbReference type="AlphaFoldDB" id="A0A0H3J7K9"/>
<dbReference type="InterPro" id="IPR004165">
    <property type="entry name" value="CoA_trans_fam_I"/>
</dbReference>
<dbReference type="InterPro" id="IPR004163">
    <property type="entry name" value="CoA_transf_BS"/>
</dbReference>
<comment type="similarity">
    <text evidence="1">Belongs to the 3-oxoacid CoA-transferase subunit A family.</text>
</comment>
<dbReference type="InterPro" id="IPR012792">
    <property type="entry name" value="3-oxoacid_CoA-transf_A"/>
</dbReference>
<evidence type="ECO:0000256" key="2">
    <source>
        <dbReference type="ARBA" id="ARBA00022679"/>
    </source>
</evidence>
<dbReference type="PATRIC" id="fig|1262449.3.peg.3307"/>
<evidence type="ECO:0000313" key="6">
    <source>
        <dbReference type="Proteomes" id="UP000030905"/>
    </source>
</evidence>
<proteinExistence type="inferred from homology"/>
<name>A0A0H3J7K9_CLOPA</name>
<dbReference type="PROSITE" id="PS01273">
    <property type="entry name" value="COA_TRANSF_1"/>
    <property type="match status" value="1"/>
</dbReference>
<dbReference type="EMBL" id="JPGY02000001">
    <property type="protein sequence ID" value="KRU13018.1"/>
    <property type="molecule type" value="Genomic_DNA"/>
</dbReference>
<dbReference type="PANTHER" id="PTHR13707:SF60">
    <property type="entry name" value="ACETATE COA-TRANSFERASE SUBUNIT ALPHA"/>
    <property type="match status" value="1"/>
</dbReference>
<dbReference type="eggNOG" id="COG1788">
    <property type="taxonomic scope" value="Bacteria"/>
</dbReference>
<dbReference type="Proteomes" id="UP000028042">
    <property type="component" value="Unassembled WGS sequence"/>
</dbReference>
<dbReference type="SMART" id="SM00882">
    <property type="entry name" value="CoA_trans"/>
    <property type="match status" value="1"/>
</dbReference>
<dbReference type="KEGG" id="cpat:CLPA_c08850"/>
<sequence>MAVIKSIRQTLEHIENGNSIMIGGFLGVGAPIRLIDEIADSNITDLTIISAVASNPYETFDIGKLTKKNKIKKFIGAHIGTDPNLVKQYNEGKVEVEFNPMGTLIERIRAAGSGLGGILTPTGLGTEMEQGREKIMVNGKPFLLYPPLKADIAIVKAYRADKFGNLQYKGVALNSNPIIATAANLVIAEVDEIVEVGEINPNDVGTPGIFVDIIVKGNDLPTRKKVYEDLWINAHKL</sequence>
<dbReference type="InterPro" id="IPR037171">
    <property type="entry name" value="NagB/RpiA_transferase-like"/>
</dbReference>
<dbReference type="Pfam" id="PF01144">
    <property type="entry name" value="CoA_trans"/>
    <property type="match status" value="1"/>
</dbReference>
<dbReference type="NCBIfam" id="TIGR02429">
    <property type="entry name" value="pcaI_scoA_fam"/>
    <property type="match status" value="1"/>
</dbReference>
<dbReference type="SUPFAM" id="SSF100950">
    <property type="entry name" value="NagB/RpiA/CoA transferase-like"/>
    <property type="match status" value="1"/>
</dbReference>